<feature type="compositionally biased region" description="Basic and acidic residues" evidence="2">
    <location>
        <begin position="204"/>
        <end position="221"/>
    </location>
</feature>
<evidence type="ECO:0000313" key="5">
    <source>
        <dbReference type="Proteomes" id="UP001146793"/>
    </source>
</evidence>
<dbReference type="InterPro" id="IPR037381">
    <property type="entry name" value="RFWD3"/>
</dbReference>
<feature type="domain" description="RING-type" evidence="3">
    <location>
        <begin position="306"/>
        <end position="355"/>
    </location>
</feature>
<keyword evidence="1" id="KW-0479">Metal-binding</keyword>
<keyword evidence="1" id="KW-0863">Zinc-finger</keyword>
<dbReference type="AlphaFoldDB" id="A0AAV7ZHT8"/>
<name>A0AAV7ZHT8_9EUKA</name>
<feature type="region of interest" description="Disordered" evidence="2">
    <location>
        <begin position="102"/>
        <end position="182"/>
    </location>
</feature>
<dbReference type="PROSITE" id="PS50089">
    <property type="entry name" value="ZF_RING_2"/>
    <property type="match status" value="1"/>
</dbReference>
<comment type="caution">
    <text evidence="4">The sequence shown here is derived from an EMBL/GenBank/DDBJ whole genome shotgun (WGS) entry which is preliminary data.</text>
</comment>
<dbReference type="Pfam" id="PF13639">
    <property type="entry name" value="zf-RING_2"/>
    <property type="match status" value="1"/>
</dbReference>
<reference evidence="4" key="1">
    <citation type="submission" date="2022-08" db="EMBL/GenBank/DDBJ databases">
        <title>Novel sulphate-reducing endosymbionts in the free-living metamonad Anaeramoeba.</title>
        <authorList>
            <person name="Jerlstrom-Hultqvist J."/>
            <person name="Cepicka I."/>
            <person name="Gallot-Lavallee L."/>
            <person name="Salas-Leiva D."/>
            <person name="Curtis B.A."/>
            <person name="Zahonova K."/>
            <person name="Pipaliya S."/>
            <person name="Dacks J."/>
            <person name="Roger A.J."/>
        </authorList>
    </citation>
    <scope>NUCLEOTIDE SEQUENCE</scope>
    <source>
        <strain evidence="4">Busselton2</strain>
    </source>
</reference>
<feature type="compositionally biased region" description="Low complexity" evidence="2">
    <location>
        <begin position="224"/>
        <end position="234"/>
    </location>
</feature>
<feature type="compositionally biased region" description="Basic residues" evidence="2">
    <location>
        <begin position="235"/>
        <end position="289"/>
    </location>
</feature>
<feature type="region of interest" description="Disordered" evidence="2">
    <location>
        <begin position="196"/>
        <end position="289"/>
    </location>
</feature>
<feature type="compositionally biased region" description="Low complexity" evidence="2">
    <location>
        <begin position="166"/>
        <end position="176"/>
    </location>
</feature>
<dbReference type="SMART" id="SM00184">
    <property type="entry name" value="RING"/>
    <property type="match status" value="1"/>
</dbReference>
<sequence>MYDDDLFGFFNESDSNKNFPIFSSPQLTSSPPSARKRVTPTSQCSSSKKKKLNNSLPLFTLHTQRKLNFSNNENQEQIPSNVHNYSDDDLIDSIFQDISNCTEKSPQKQKQKEKHAKLQKQEKEPEQEPERTQKKEKEKEKEKEKKQQQIKKIYQTKNKDHKKDQNNQILKNNNKIQKQEHTKEIDFNKLANLKFFNSQMPSNRKTDLIKSNKNNNKEMKNKKQQNNSKKNNLNLKKKSLKKKKQKNKNKNKNKNLQHKPKTEKKTKTKKNTKTKKKIKKNKKQKIKRTKRSIFTDCKTNDLRTNCPICFDFVTKSGQHQICTLSCGHIFGKQCIIRWIKNKMNEKKKAFCPVCKKPCKLRQSRSLSTDQIVVCDDSLSKELLKKLESNEHSIQNAKIMIDKLINEINFVKFKYNSLARGLKLDDQFSPIKKKKDSKPTLI</sequence>
<accession>A0AAV7ZHT8</accession>
<organism evidence="4 5">
    <name type="scientific">Anaeramoeba flamelloides</name>
    <dbReference type="NCBI Taxonomy" id="1746091"/>
    <lineage>
        <taxon>Eukaryota</taxon>
        <taxon>Metamonada</taxon>
        <taxon>Anaeramoebidae</taxon>
        <taxon>Anaeramoeba</taxon>
    </lineage>
</organism>
<dbReference type="GO" id="GO:0005634">
    <property type="term" value="C:nucleus"/>
    <property type="evidence" value="ECO:0007669"/>
    <property type="project" value="InterPro"/>
</dbReference>
<feature type="compositionally biased region" description="Polar residues" evidence="2">
    <location>
        <begin position="21"/>
        <end position="32"/>
    </location>
</feature>
<dbReference type="PANTHER" id="PTHR16047:SF7">
    <property type="entry name" value="E3 UBIQUITIN-PROTEIN LIGASE RFWD3"/>
    <property type="match status" value="1"/>
</dbReference>
<dbReference type="GO" id="GO:0036297">
    <property type="term" value="P:interstrand cross-link repair"/>
    <property type="evidence" value="ECO:0007669"/>
    <property type="project" value="InterPro"/>
</dbReference>
<evidence type="ECO:0000259" key="3">
    <source>
        <dbReference type="PROSITE" id="PS50089"/>
    </source>
</evidence>
<dbReference type="InterPro" id="IPR013083">
    <property type="entry name" value="Znf_RING/FYVE/PHD"/>
</dbReference>
<feature type="compositionally biased region" description="Basic residues" evidence="2">
    <location>
        <begin position="107"/>
        <end position="118"/>
    </location>
</feature>
<feature type="region of interest" description="Disordered" evidence="2">
    <location>
        <begin position="21"/>
        <end position="59"/>
    </location>
</feature>
<evidence type="ECO:0000313" key="4">
    <source>
        <dbReference type="EMBL" id="KAJ3439967.1"/>
    </source>
</evidence>
<protein>
    <submittedName>
        <fullName evidence="4">E3 ubiquitin-protein ligase</fullName>
    </submittedName>
</protein>
<dbReference type="Gene3D" id="3.30.40.10">
    <property type="entry name" value="Zinc/RING finger domain, C3HC4 (zinc finger)"/>
    <property type="match status" value="1"/>
</dbReference>
<dbReference type="SUPFAM" id="SSF57850">
    <property type="entry name" value="RING/U-box"/>
    <property type="match status" value="1"/>
</dbReference>
<dbReference type="EMBL" id="JANTQA010000032">
    <property type="protein sequence ID" value="KAJ3439967.1"/>
    <property type="molecule type" value="Genomic_DNA"/>
</dbReference>
<dbReference type="GO" id="GO:0016567">
    <property type="term" value="P:protein ubiquitination"/>
    <property type="evidence" value="ECO:0007669"/>
    <property type="project" value="InterPro"/>
</dbReference>
<evidence type="ECO:0000256" key="1">
    <source>
        <dbReference type="PROSITE-ProRule" id="PRU00175"/>
    </source>
</evidence>
<gene>
    <name evidence="4" type="ORF">M0812_16012</name>
</gene>
<dbReference type="PANTHER" id="PTHR16047">
    <property type="entry name" value="RFWD3 PROTEIN"/>
    <property type="match status" value="1"/>
</dbReference>
<keyword evidence="1" id="KW-0862">Zinc</keyword>
<dbReference type="InterPro" id="IPR001841">
    <property type="entry name" value="Znf_RING"/>
</dbReference>
<evidence type="ECO:0000256" key="2">
    <source>
        <dbReference type="SAM" id="MobiDB-lite"/>
    </source>
</evidence>
<dbReference type="GO" id="GO:0008270">
    <property type="term" value="F:zinc ion binding"/>
    <property type="evidence" value="ECO:0007669"/>
    <property type="project" value="UniProtKB-KW"/>
</dbReference>
<dbReference type="Proteomes" id="UP001146793">
    <property type="component" value="Unassembled WGS sequence"/>
</dbReference>
<dbReference type="GO" id="GO:0004842">
    <property type="term" value="F:ubiquitin-protein transferase activity"/>
    <property type="evidence" value="ECO:0007669"/>
    <property type="project" value="InterPro"/>
</dbReference>
<proteinExistence type="predicted"/>
<feature type="compositionally biased region" description="Basic and acidic residues" evidence="2">
    <location>
        <begin position="119"/>
        <end position="147"/>
    </location>
</feature>